<dbReference type="Gene3D" id="3.10.290.30">
    <property type="entry name" value="MM3350-like"/>
    <property type="match status" value="1"/>
</dbReference>
<sequence length="328" mass="38997">MDKLDKLFDRMTRDMMHYFIAGGLAEPDGLVRTIEFFLSFVDKGKLSDKLLDEEIVKDALIHHMPKHMPLFIDESFYAYQILLDLYSALFHEKIITEEECKDMQYFLYLNKTAFLTRMSNPNYWSKTKLAIMDEWREGNFEVEDPYNVEHYDLKEPVKKHKPDNILKFPAQNKTAEKQTLNYVIRVDLKGFKPPIWRRLQIPAKLSYQQLHRILQVAFGWEDSHLHSFFVDRTIMVGPNELEMIQFDEAKRTIDMDFHEGVKLEYIYDFGCDWAHQIVVEKEIDQSSPQFNHAVCLKARGETPLEDSRGEDLWKPYDITRINKQLKKE</sequence>
<dbReference type="PANTHER" id="PTHR41878">
    <property type="entry name" value="LEXA REPRESSOR-RELATED"/>
    <property type="match status" value="1"/>
</dbReference>
<dbReference type="PANTHER" id="PTHR41878:SF1">
    <property type="entry name" value="TNPR PROTEIN"/>
    <property type="match status" value="1"/>
</dbReference>
<dbReference type="AlphaFoldDB" id="A0AAW8T3V6"/>
<dbReference type="InterPro" id="IPR024047">
    <property type="entry name" value="MM3350-like_sf"/>
</dbReference>
<dbReference type="SUPFAM" id="SSF159941">
    <property type="entry name" value="MM3350-like"/>
    <property type="match status" value="1"/>
</dbReference>
<dbReference type="Proteomes" id="UP001249240">
    <property type="component" value="Unassembled WGS sequence"/>
</dbReference>
<proteinExistence type="predicted"/>
<feature type="domain" description="Plasmid pRiA4b Orf3-like" evidence="1">
    <location>
        <begin position="182"/>
        <end position="310"/>
    </location>
</feature>
<dbReference type="InterPro" id="IPR012912">
    <property type="entry name" value="Plasmid_pRiA4b_Orf3-like"/>
</dbReference>
<evidence type="ECO:0000259" key="1">
    <source>
        <dbReference type="Pfam" id="PF07929"/>
    </source>
</evidence>
<protein>
    <submittedName>
        <fullName evidence="2">Plasmid pRiA4b ORF-3 family protein</fullName>
    </submittedName>
</protein>
<accession>A0AAW8T3V6</accession>
<gene>
    <name evidence="2" type="ORF">P7D78_15970</name>
</gene>
<name>A0AAW8T3V6_9ENTE</name>
<comment type="caution">
    <text evidence="2">The sequence shown here is derived from an EMBL/GenBank/DDBJ whole genome shotgun (WGS) entry which is preliminary data.</text>
</comment>
<dbReference type="Pfam" id="PF07929">
    <property type="entry name" value="PRiA4_ORF3"/>
    <property type="match status" value="1"/>
</dbReference>
<reference evidence="2" key="1">
    <citation type="submission" date="2023-03" db="EMBL/GenBank/DDBJ databases">
        <authorList>
            <person name="Shen W."/>
            <person name="Cai J."/>
        </authorList>
    </citation>
    <scope>NUCLEOTIDE SEQUENCE</scope>
    <source>
        <strain evidence="2">B646-2</strain>
    </source>
</reference>
<organism evidence="2 3">
    <name type="scientific">Enterococcus raffinosus</name>
    <dbReference type="NCBI Taxonomy" id="71452"/>
    <lineage>
        <taxon>Bacteria</taxon>
        <taxon>Bacillati</taxon>
        <taxon>Bacillota</taxon>
        <taxon>Bacilli</taxon>
        <taxon>Lactobacillales</taxon>
        <taxon>Enterococcaceae</taxon>
        <taxon>Enterococcus</taxon>
    </lineage>
</organism>
<evidence type="ECO:0000313" key="2">
    <source>
        <dbReference type="EMBL" id="MDT2539635.1"/>
    </source>
</evidence>
<dbReference type="EMBL" id="JARPXM010000019">
    <property type="protein sequence ID" value="MDT2539635.1"/>
    <property type="molecule type" value="Genomic_DNA"/>
</dbReference>
<dbReference type="RefSeq" id="WP_010744600.1">
    <property type="nucleotide sequence ID" value="NZ_BAAAXM010000028.1"/>
</dbReference>
<evidence type="ECO:0000313" key="3">
    <source>
        <dbReference type="Proteomes" id="UP001249240"/>
    </source>
</evidence>